<dbReference type="Proteomes" id="UP001171945">
    <property type="component" value="Unassembled WGS sequence"/>
</dbReference>
<dbReference type="Pfam" id="PF13469">
    <property type="entry name" value="Sulfotransfer_3"/>
    <property type="match status" value="1"/>
</dbReference>
<organism evidence="2 3">
    <name type="scientific">Candidatus Marithioploca araucensis</name>
    <dbReference type="NCBI Taxonomy" id="70273"/>
    <lineage>
        <taxon>Bacteria</taxon>
        <taxon>Pseudomonadati</taxon>
        <taxon>Pseudomonadota</taxon>
        <taxon>Gammaproteobacteria</taxon>
        <taxon>Thiotrichales</taxon>
        <taxon>Thiotrichaceae</taxon>
        <taxon>Candidatus Marithioploca</taxon>
    </lineage>
</organism>
<dbReference type="SUPFAM" id="SSF52540">
    <property type="entry name" value="P-loop containing nucleoside triphosphate hydrolases"/>
    <property type="match status" value="1"/>
</dbReference>
<evidence type="ECO:0000313" key="2">
    <source>
        <dbReference type="EMBL" id="MDM8562137.1"/>
    </source>
</evidence>
<evidence type="ECO:0000313" key="3">
    <source>
        <dbReference type="Proteomes" id="UP001171945"/>
    </source>
</evidence>
<dbReference type="InterPro" id="IPR026634">
    <property type="entry name" value="TPST-like"/>
</dbReference>
<keyword evidence="1 2" id="KW-0808">Transferase</keyword>
<evidence type="ECO:0000256" key="1">
    <source>
        <dbReference type="ARBA" id="ARBA00022679"/>
    </source>
</evidence>
<protein>
    <submittedName>
        <fullName evidence="2">Sulfotransferase</fullName>
        <ecNumber evidence="2">2.8.2.-</ecNumber>
    </submittedName>
</protein>
<dbReference type="InterPro" id="IPR027417">
    <property type="entry name" value="P-loop_NTPase"/>
</dbReference>
<reference evidence="2" key="1">
    <citation type="submission" date="2023-06" db="EMBL/GenBank/DDBJ databases">
        <title>Uncultivated large filamentous bacteria from sulfidic sediments reveal new species and different genomic features in energy metabolism and defense.</title>
        <authorList>
            <person name="Fonseca A."/>
        </authorList>
    </citation>
    <scope>NUCLEOTIDE SEQUENCE</scope>
    <source>
        <strain evidence="2">HSG4</strain>
    </source>
</reference>
<dbReference type="Gene3D" id="3.40.50.300">
    <property type="entry name" value="P-loop containing nucleotide triphosphate hydrolases"/>
    <property type="match status" value="1"/>
</dbReference>
<proteinExistence type="predicted"/>
<gene>
    <name evidence="2" type="ORF">QUF54_02165</name>
</gene>
<dbReference type="GO" id="GO:0016740">
    <property type="term" value="F:transferase activity"/>
    <property type="evidence" value="ECO:0007669"/>
    <property type="project" value="UniProtKB-KW"/>
</dbReference>
<comment type="caution">
    <text evidence="2">The sequence shown here is derived from an EMBL/GenBank/DDBJ whole genome shotgun (WGS) entry which is preliminary data.</text>
</comment>
<dbReference type="EMBL" id="JAUCGM010000069">
    <property type="protein sequence ID" value="MDM8562137.1"/>
    <property type="molecule type" value="Genomic_DNA"/>
</dbReference>
<dbReference type="PANTHER" id="PTHR12788">
    <property type="entry name" value="PROTEIN-TYROSINE SULFOTRANSFERASE 2"/>
    <property type="match status" value="1"/>
</dbReference>
<accession>A0ABT7VR56</accession>
<dbReference type="PANTHER" id="PTHR12788:SF10">
    <property type="entry name" value="PROTEIN-TYROSINE SULFOTRANSFERASE"/>
    <property type="match status" value="1"/>
</dbReference>
<name>A0ABT7VR56_9GAMM</name>
<dbReference type="EC" id="2.8.2.-" evidence="2"/>
<sequence>MTMVKKPVFLVGVDRSGTTLLSVMLNYHPKIAFKPDLQFVVFQMNDSTNWPDLSSYYESLSYDRIFLHYNYSIDKQLNYPELVNSFLLQQLERDQKTIAGGVVHHNFDRLLRIWPDAKFIHICRDGRDVARSTILMGWAGNMFTGVGAWITEELLWQKFSPQLAPEQKLTVHYEALIRQSDEVLTQICTFIGVPFDKAIYDYAQHTTYSLPEPHLTEQWRRKLSNYEIQLAESRISTMLEEQGYQLSGLPLLKITPWLRWRMAMSDRWARRLFRLRRYRFRLYLEYVLSRRLPFKGWRKSVQLKINAVDQKHCK</sequence>
<keyword evidence="3" id="KW-1185">Reference proteome</keyword>